<reference evidence="1 2" key="1">
    <citation type="submission" date="2020-11" db="EMBL/GenBank/DDBJ databases">
        <title>Taxonomic evaluation of the Bacillus sporothermodurans group of bacteria based on whole genome sequences.</title>
        <authorList>
            <person name="Fiedler G."/>
            <person name="Herbstmann A.-D."/>
            <person name="Doll E."/>
            <person name="Wenning M."/>
            <person name="Brinks E."/>
            <person name="Kabisch J."/>
            <person name="Breitenwieser F."/>
            <person name="Lappann M."/>
            <person name="Boehnlein C."/>
            <person name="Franz C."/>
        </authorList>
    </citation>
    <scope>NUCLEOTIDE SEQUENCE [LARGE SCALE GENOMIC DNA]</scope>
    <source>
        <strain evidence="1 2">JCM 19841</strain>
    </source>
</reference>
<dbReference type="Proteomes" id="UP000595691">
    <property type="component" value="Chromosome"/>
</dbReference>
<organism evidence="1 2">
    <name type="scientific">Heyndrickxia vini</name>
    <dbReference type="NCBI Taxonomy" id="1476025"/>
    <lineage>
        <taxon>Bacteria</taxon>
        <taxon>Bacillati</taxon>
        <taxon>Bacillota</taxon>
        <taxon>Bacilli</taxon>
        <taxon>Bacillales</taxon>
        <taxon>Bacillaceae</taxon>
        <taxon>Heyndrickxia</taxon>
    </lineage>
</organism>
<accession>A0ABX7E0B8</accession>
<name>A0ABX7E0B8_9BACI</name>
<gene>
    <name evidence="1" type="ORF">I5776_14270</name>
</gene>
<sequence>MNQAIVFAAQQFLGFEICKGLLNNGCEVIAVDHEQMVNEDNKEKWLEIGRNANVSYHSLKTEIDLNDQSYIWFIPLYDLFIEEDENLIMDWSVSLQKLYEESKSKIRKIIFINPVKWSSNERVVNDKLYKKLRNEVINIDETPIIEYQLPTIFGPWQPMSFLFQQIISETESNNFVDDQTDAIYIEDAVHSILENMDDKFCGKSIYLQSESADIWRKCVLYLSSSYQIPEQSELINRNDSEILKVKESISFKEGIDKQIACYSRKK</sequence>
<dbReference type="EMBL" id="CP065425">
    <property type="protein sequence ID" value="QQZ08232.1"/>
    <property type="molecule type" value="Genomic_DNA"/>
</dbReference>
<proteinExistence type="predicted"/>
<evidence type="ECO:0000313" key="2">
    <source>
        <dbReference type="Proteomes" id="UP000595691"/>
    </source>
</evidence>
<protein>
    <submittedName>
        <fullName evidence="1">Uncharacterized protein</fullName>
    </submittedName>
</protein>
<keyword evidence="2" id="KW-1185">Reference proteome</keyword>
<evidence type="ECO:0000313" key="1">
    <source>
        <dbReference type="EMBL" id="QQZ08232.1"/>
    </source>
</evidence>
<dbReference type="RefSeq" id="WP_202777052.1">
    <property type="nucleotide sequence ID" value="NZ_CP065425.1"/>
</dbReference>